<reference evidence="1" key="1">
    <citation type="submission" date="2022-12" db="EMBL/GenBank/DDBJ databases">
        <authorList>
            <person name="Webb A."/>
        </authorList>
    </citation>
    <scope>NUCLEOTIDE SEQUENCE</scope>
    <source>
        <strain evidence="1">Hp1</strain>
    </source>
</reference>
<protein>
    <submittedName>
        <fullName evidence="1">Uncharacterized protein</fullName>
    </submittedName>
</protein>
<organism evidence="1 2">
    <name type="scientific">Hyaloperonospora brassicae</name>
    <name type="common">Brassica downy mildew</name>
    <name type="synonym">Peronospora brassicae</name>
    <dbReference type="NCBI Taxonomy" id="162125"/>
    <lineage>
        <taxon>Eukaryota</taxon>
        <taxon>Sar</taxon>
        <taxon>Stramenopiles</taxon>
        <taxon>Oomycota</taxon>
        <taxon>Peronosporomycetes</taxon>
        <taxon>Peronosporales</taxon>
        <taxon>Peronosporaceae</taxon>
        <taxon>Hyaloperonospora</taxon>
    </lineage>
</organism>
<gene>
    <name evidence="1" type="ORF">HBR001_LOCUS4776</name>
</gene>
<dbReference type="Proteomes" id="UP001162031">
    <property type="component" value="Unassembled WGS sequence"/>
</dbReference>
<evidence type="ECO:0000313" key="2">
    <source>
        <dbReference type="Proteomes" id="UP001162031"/>
    </source>
</evidence>
<name>A0AAV0U1I4_HYABA</name>
<proteinExistence type="predicted"/>
<sequence>MNTGESLGLVLNDGHGLVLKAEGDLSYTARHQKNGFFTSIAKKAIDLGQPADDGTDWTALRLALRSVSLSPSSPSSPCFEAYAVDNYEILCILLRVVYVNSVSHQSGSSYYLSRIGYS</sequence>
<comment type="caution">
    <text evidence="1">The sequence shown here is derived from an EMBL/GenBank/DDBJ whole genome shotgun (WGS) entry which is preliminary data.</text>
</comment>
<dbReference type="EMBL" id="CANTFL010001018">
    <property type="protein sequence ID" value="CAI5730213.1"/>
    <property type="molecule type" value="Genomic_DNA"/>
</dbReference>
<keyword evidence="2" id="KW-1185">Reference proteome</keyword>
<accession>A0AAV0U1I4</accession>
<evidence type="ECO:0000313" key="1">
    <source>
        <dbReference type="EMBL" id="CAI5730213.1"/>
    </source>
</evidence>
<dbReference type="AlphaFoldDB" id="A0AAV0U1I4"/>